<dbReference type="OrthoDB" id="108555at2"/>
<evidence type="ECO:0000313" key="2">
    <source>
        <dbReference type="EMBL" id="PZA14440.1"/>
    </source>
</evidence>
<organism evidence="2 3">
    <name type="scientific">Parazoarcus communis SWub3 = DSM 12120</name>
    <dbReference type="NCBI Taxonomy" id="1121029"/>
    <lineage>
        <taxon>Bacteria</taxon>
        <taxon>Pseudomonadati</taxon>
        <taxon>Pseudomonadota</taxon>
        <taxon>Betaproteobacteria</taxon>
        <taxon>Rhodocyclales</taxon>
        <taxon>Zoogloeaceae</taxon>
        <taxon>Parazoarcus</taxon>
    </lineage>
</organism>
<keyword evidence="3" id="KW-1185">Reference proteome</keyword>
<protein>
    <recommendedName>
        <fullName evidence="1">LA2681-like HEPN domain-containing protein</fullName>
    </recommendedName>
</protein>
<sequence>MDIESIALELKRLSEAVSLGQFDEAMNGVDILYQQVNEGAEKDALYFTIISNIASIFIDIGHMKPCFGSAKKGLDILNEHKNEVIEQLGEDAYYYNLSNAKSNLISEKNPFNHTFSSIEQLVEIKTDLWKAIKSFKDINAGKIEPTYIVNLGNSLKQQFRIAEAMECYDLVNTLNLDIPQSWINRSATLIMLNQVSNTFSIQMLEQIKSGYENVLLSKQIPPAWIDHYKEQVAFHKNKISEVCRDAGIEPDLHDSEKTKDEYDRLSSYRKFCLDNNLSLSEHGLYCQCVGSSRDNLTIPTTGGVVGDFVVPMEMVLNRLKSEFSFSRRLYFEYLTTENDYELLHDSCFSELFNDELLGIDVEKLRTAFRACFGILDKIGIAICELLDLYPPNAKVYFQSFWQLDRDNRRELFNRNKSPGLLALYSIATDLNEKKDGEWSFLKKLRNDLEHEFVVIHKSDTPSDIYESYEFMDNIVFIKEDEFIAHLRRILQLTRSAIFSFVFTVRDKALKEKRDGVLYFPNSIHRKDYIFEDKDL</sequence>
<proteinExistence type="predicted"/>
<comment type="caution">
    <text evidence="2">The sequence shown here is derived from an EMBL/GenBank/DDBJ whole genome shotgun (WGS) entry which is preliminary data.</text>
</comment>
<feature type="domain" description="LA2681-like HEPN" evidence="1">
    <location>
        <begin position="311"/>
        <end position="505"/>
    </location>
</feature>
<dbReference type="Proteomes" id="UP000248259">
    <property type="component" value="Unassembled WGS sequence"/>
</dbReference>
<accession>A0A323URZ3</accession>
<evidence type="ECO:0000259" key="1">
    <source>
        <dbReference type="Pfam" id="PF18733"/>
    </source>
</evidence>
<dbReference type="SUPFAM" id="SSF48452">
    <property type="entry name" value="TPR-like"/>
    <property type="match status" value="1"/>
</dbReference>
<dbReference type="InterPro" id="IPR011990">
    <property type="entry name" value="TPR-like_helical_dom_sf"/>
</dbReference>
<dbReference type="Pfam" id="PF18733">
    <property type="entry name" value="HEPN_LA2681"/>
    <property type="match status" value="1"/>
</dbReference>
<name>A0A323URZ3_9RHOO</name>
<dbReference type="RefSeq" id="WP_110529870.1">
    <property type="nucleotide sequence ID" value="NZ_QKOE01000031.1"/>
</dbReference>
<reference evidence="2 3" key="1">
    <citation type="submission" date="2018-06" db="EMBL/GenBank/DDBJ databases">
        <title>Azoarcus communis strain SWub3 genome.</title>
        <authorList>
            <person name="Zorraquino Salvo V."/>
            <person name="Toubiana D."/>
            <person name="Blumwald E."/>
        </authorList>
    </citation>
    <scope>NUCLEOTIDE SEQUENCE [LARGE SCALE GENOMIC DNA]</scope>
    <source>
        <strain evidence="2 3">SWub3</strain>
    </source>
</reference>
<dbReference type="Gene3D" id="1.25.40.10">
    <property type="entry name" value="Tetratricopeptide repeat domain"/>
    <property type="match status" value="1"/>
</dbReference>
<evidence type="ECO:0000313" key="3">
    <source>
        <dbReference type="Proteomes" id="UP000248259"/>
    </source>
</evidence>
<dbReference type="AlphaFoldDB" id="A0A323URZ3"/>
<dbReference type="InterPro" id="IPR040826">
    <property type="entry name" value="HEPN_LA2681"/>
</dbReference>
<dbReference type="EMBL" id="QKOE01000031">
    <property type="protein sequence ID" value="PZA14440.1"/>
    <property type="molecule type" value="Genomic_DNA"/>
</dbReference>
<gene>
    <name evidence="2" type="ORF">DNK49_21685</name>
</gene>